<dbReference type="KEGG" id="mpar:F7D14_02575"/>
<keyword evidence="9 13" id="KW-0482">Metalloprotease</keyword>
<dbReference type="PANTHER" id="PTHR43221:SF2">
    <property type="entry name" value="PROTEASE HTPX HOMOLOG"/>
    <property type="match status" value="1"/>
</dbReference>
<organism evidence="13 14">
    <name type="scientific">Methylocystis parvus</name>
    <dbReference type="NCBI Taxonomy" id="134"/>
    <lineage>
        <taxon>Bacteria</taxon>
        <taxon>Pseudomonadati</taxon>
        <taxon>Pseudomonadota</taxon>
        <taxon>Alphaproteobacteria</taxon>
        <taxon>Hyphomicrobiales</taxon>
        <taxon>Methylocystaceae</taxon>
        <taxon>Methylocystis</taxon>
    </lineage>
</organism>
<name>A0A6B8M2J4_9HYPH</name>
<evidence type="ECO:0000256" key="11">
    <source>
        <dbReference type="SAM" id="Phobius"/>
    </source>
</evidence>
<evidence type="ECO:0000256" key="2">
    <source>
        <dbReference type="ARBA" id="ARBA00022475"/>
    </source>
</evidence>
<keyword evidence="7" id="KW-0862">Zinc</keyword>
<keyword evidence="3 13" id="KW-0645">Protease</keyword>
<keyword evidence="10 11" id="KW-0472">Membrane</keyword>
<feature type="transmembrane region" description="Helical" evidence="11">
    <location>
        <begin position="215"/>
        <end position="233"/>
    </location>
</feature>
<evidence type="ECO:0000259" key="12">
    <source>
        <dbReference type="Pfam" id="PF01435"/>
    </source>
</evidence>
<dbReference type="GO" id="GO:0046872">
    <property type="term" value="F:metal ion binding"/>
    <property type="evidence" value="ECO:0007669"/>
    <property type="project" value="UniProtKB-KW"/>
</dbReference>
<gene>
    <name evidence="13" type="ORF">F7D14_02575</name>
</gene>
<feature type="transmembrane region" description="Helical" evidence="11">
    <location>
        <begin position="394"/>
        <end position="411"/>
    </location>
</feature>
<dbReference type="GO" id="GO:0006508">
    <property type="term" value="P:proteolysis"/>
    <property type="evidence" value="ECO:0007669"/>
    <property type="project" value="UniProtKB-KW"/>
</dbReference>
<keyword evidence="4 11" id="KW-0812">Transmembrane</keyword>
<dbReference type="RefSeq" id="WP_154419643.1">
    <property type="nucleotide sequence ID" value="NZ_CP044331.1"/>
</dbReference>
<accession>A0A6B8M2J4</accession>
<protein>
    <submittedName>
        <fullName evidence="13">M48 family metalloprotease</fullName>
    </submittedName>
</protein>
<dbReference type="Proteomes" id="UP000422569">
    <property type="component" value="Chromosome"/>
</dbReference>
<evidence type="ECO:0000256" key="10">
    <source>
        <dbReference type="ARBA" id="ARBA00023136"/>
    </source>
</evidence>
<evidence type="ECO:0000256" key="8">
    <source>
        <dbReference type="ARBA" id="ARBA00022989"/>
    </source>
</evidence>
<proteinExistence type="predicted"/>
<dbReference type="EMBL" id="CP044331">
    <property type="protein sequence ID" value="QGM96472.1"/>
    <property type="molecule type" value="Genomic_DNA"/>
</dbReference>
<dbReference type="Gene3D" id="3.30.2010.10">
    <property type="entry name" value="Metalloproteases ('zincins'), catalytic domain"/>
    <property type="match status" value="1"/>
</dbReference>
<keyword evidence="5" id="KW-0479">Metal-binding</keyword>
<dbReference type="PANTHER" id="PTHR43221">
    <property type="entry name" value="PROTEASE HTPX"/>
    <property type="match status" value="1"/>
</dbReference>
<feature type="domain" description="Peptidase M48" evidence="12">
    <location>
        <begin position="140"/>
        <end position="352"/>
    </location>
</feature>
<keyword evidence="6" id="KW-0378">Hydrolase</keyword>
<dbReference type="AlphaFoldDB" id="A0A6B8M2J4"/>
<evidence type="ECO:0000256" key="5">
    <source>
        <dbReference type="ARBA" id="ARBA00022723"/>
    </source>
</evidence>
<evidence type="ECO:0000256" key="9">
    <source>
        <dbReference type="ARBA" id="ARBA00023049"/>
    </source>
</evidence>
<keyword evidence="2" id="KW-1003">Cell membrane</keyword>
<feature type="transmembrane region" description="Helical" evidence="11">
    <location>
        <begin position="104"/>
        <end position="123"/>
    </location>
</feature>
<evidence type="ECO:0000256" key="4">
    <source>
        <dbReference type="ARBA" id="ARBA00022692"/>
    </source>
</evidence>
<dbReference type="Pfam" id="PF01435">
    <property type="entry name" value="Peptidase_M48"/>
    <property type="match status" value="1"/>
</dbReference>
<keyword evidence="14" id="KW-1185">Reference proteome</keyword>
<comment type="cofactor">
    <cofactor evidence="1">
        <name>Zn(2+)</name>
        <dbReference type="ChEBI" id="CHEBI:29105"/>
    </cofactor>
</comment>
<evidence type="ECO:0000256" key="7">
    <source>
        <dbReference type="ARBA" id="ARBA00022833"/>
    </source>
</evidence>
<sequence>MLPARGLYGHIRNNNAKSLLLLGAFLLLFEFLALAVTHARFLNVQLAGERFLQWTTRAPENAPALQTEAQKENAAKRKAGKEKGVNDVVKILDSPFFQSFRRNLWWQTLIGAFCWFAVAWVFFKHAVIRATGAEPVERRDEPRLYNIVENLSILAGVPRPSIHVIETLARNAFSAGLSPSSSVIAVTRGLLDRLDDRELTAVLAHEITHIKNGDIRLAAAASLFCGILFRSAWDVLTAPKLGKDPRAYIALVFMLPFVTVALAIVVWAVVVVILGGWLVRFLFSRSRDFMADAGAVELTKDPEALASALRKIEGRESLEGVDVAVEAMLFASANGGPLSTHPSPRERIAALRLAVPDMASAAAVSSAAERKTKLGYLEIKAAAGRMPKWVSSRWILFPASALSLVLAYGVGEIVDPTMNDTMTAWWSAYLPGADTKAITAKLNAAFNMDAGEFSSQSLAERKSEIGAQPAACFPLNGLDAYDPGSAAFRPPPVDDAAMRRGFVPSNMDGIIFAWRGRLLLESAASRCPRENCAGKALADYKEALRDYVRARVGLARGFDRRYGAAGLAFAQDYYKRASHPELMADLRARMAQGQVDPREFPNYYDAVLLAAEKPPESFKPCRTDAEWRASAFPAPAPAPATKAGVSKPYPMVSRAALGK</sequence>
<reference evidence="13 14" key="1">
    <citation type="submission" date="2019-09" db="EMBL/GenBank/DDBJ databases">
        <title>Isolation and complete genome sequencing of Methylocystis species.</title>
        <authorList>
            <person name="Rumah B.L."/>
            <person name="Stead C.E."/>
            <person name="Stevens B.C."/>
            <person name="Minton N.P."/>
            <person name="Grosse-Honebrink A."/>
            <person name="Zhang Y."/>
        </authorList>
    </citation>
    <scope>NUCLEOTIDE SEQUENCE [LARGE SCALE GENOMIC DNA]</scope>
    <source>
        <strain evidence="13 14">BRCS2</strain>
    </source>
</reference>
<evidence type="ECO:0000256" key="6">
    <source>
        <dbReference type="ARBA" id="ARBA00022801"/>
    </source>
</evidence>
<evidence type="ECO:0000313" key="14">
    <source>
        <dbReference type="Proteomes" id="UP000422569"/>
    </source>
</evidence>
<evidence type="ECO:0000313" key="13">
    <source>
        <dbReference type="EMBL" id="QGM96472.1"/>
    </source>
</evidence>
<keyword evidence="8 11" id="KW-1133">Transmembrane helix</keyword>
<evidence type="ECO:0000256" key="1">
    <source>
        <dbReference type="ARBA" id="ARBA00001947"/>
    </source>
</evidence>
<evidence type="ECO:0000256" key="3">
    <source>
        <dbReference type="ARBA" id="ARBA00022670"/>
    </source>
</evidence>
<dbReference type="GO" id="GO:0004222">
    <property type="term" value="F:metalloendopeptidase activity"/>
    <property type="evidence" value="ECO:0007669"/>
    <property type="project" value="InterPro"/>
</dbReference>
<dbReference type="InterPro" id="IPR050083">
    <property type="entry name" value="HtpX_protease"/>
</dbReference>
<dbReference type="InterPro" id="IPR001915">
    <property type="entry name" value="Peptidase_M48"/>
</dbReference>
<feature type="transmembrane region" description="Helical" evidence="11">
    <location>
        <begin position="253"/>
        <end position="279"/>
    </location>
</feature>